<dbReference type="PRINTS" id="PR00080">
    <property type="entry name" value="SDRFAMILY"/>
</dbReference>
<dbReference type="Gene3D" id="3.40.50.720">
    <property type="entry name" value="NAD(P)-binding Rossmann-like Domain"/>
    <property type="match status" value="1"/>
</dbReference>
<dbReference type="HOGENOM" id="CLU_010194_2_1_10"/>
<dbReference type="InterPro" id="IPR002347">
    <property type="entry name" value="SDR_fam"/>
</dbReference>
<dbReference type="PANTHER" id="PTHR44196">
    <property type="entry name" value="DEHYDROGENASE/REDUCTASE SDR FAMILY MEMBER 7B"/>
    <property type="match status" value="1"/>
</dbReference>
<protein>
    <recommendedName>
        <fullName evidence="6">Short-chain alcohol dehydrogenase</fullName>
    </recommendedName>
</protein>
<dbReference type="STRING" id="926562.Oweho_1407"/>
<dbReference type="GO" id="GO:0016020">
    <property type="term" value="C:membrane"/>
    <property type="evidence" value="ECO:0007669"/>
    <property type="project" value="TreeGrafter"/>
</dbReference>
<dbReference type="AlphaFoldDB" id="G8R836"/>
<keyword evidence="5" id="KW-1185">Reference proteome</keyword>
<proteinExistence type="inferred from homology"/>
<dbReference type="Proteomes" id="UP000005631">
    <property type="component" value="Chromosome"/>
</dbReference>
<accession>G8R836</accession>
<sequence length="260" mass="28392">MSYFKGKTIWVTGASSGIGEATAKALSSKGCQLILSARRASELERVKSECSNPDSIQILPLDLLNNKEAQQWVDTAWKAFDGVDILINNGGIGQFGSVIETSDEVERKVFETNYFGHVAITKAILPKMLKANKGQILTISSIAGKFGQANLAAYSASKAAVNLYYESLKEELHNTPIKIQVVSPGFIKTNVTINSLKPDGSKMEKNSPAQENGMPTDVFAKKLLKVLPKDSFHSYIGNKELLAVPLHTFVPGLLYKMLRK</sequence>
<name>G8R836_OWEHD</name>
<evidence type="ECO:0000313" key="5">
    <source>
        <dbReference type="Proteomes" id="UP000005631"/>
    </source>
</evidence>
<evidence type="ECO:0000256" key="3">
    <source>
        <dbReference type="RuleBase" id="RU000363"/>
    </source>
</evidence>
<dbReference type="EMBL" id="CP003156">
    <property type="protein sequence ID" value="AEV32404.1"/>
    <property type="molecule type" value="Genomic_DNA"/>
</dbReference>
<gene>
    <name evidence="4" type="ordered locus">Oweho_1407</name>
</gene>
<dbReference type="Pfam" id="PF00106">
    <property type="entry name" value="adh_short"/>
    <property type="match status" value="1"/>
</dbReference>
<keyword evidence="2" id="KW-0560">Oxidoreductase</keyword>
<evidence type="ECO:0000256" key="1">
    <source>
        <dbReference type="ARBA" id="ARBA00006484"/>
    </source>
</evidence>
<dbReference type="OrthoDB" id="822355at2"/>
<evidence type="ECO:0000313" key="4">
    <source>
        <dbReference type="EMBL" id="AEV32404.1"/>
    </source>
</evidence>
<dbReference type="GO" id="GO:0016491">
    <property type="term" value="F:oxidoreductase activity"/>
    <property type="evidence" value="ECO:0007669"/>
    <property type="project" value="UniProtKB-KW"/>
</dbReference>
<dbReference type="RefSeq" id="WP_014201760.1">
    <property type="nucleotide sequence ID" value="NC_016599.1"/>
</dbReference>
<dbReference type="InterPro" id="IPR036291">
    <property type="entry name" value="NAD(P)-bd_dom_sf"/>
</dbReference>
<dbReference type="SUPFAM" id="SSF51735">
    <property type="entry name" value="NAD(P)-binding Rossmann-fold domains"/>
    <property type="match status" value="1"/>
</dbReference>
<dbReference type="PANTHER" id="PTHR44196:SF1">
    <property type="entry name" value="DEHYDROGENASE_REDUCTASE SDR FAMILY MEMBER 7B"/>
    <property type="match status" value="1"/>
</dbReference>
<dbReference type="KEGG" id="oho:Oweho_1407"/>
<evidence type="ECO:0000256" key="2">
    <source>
        <dbReference type="ARBA" id="ARBA00023002"/>
    </source>
</evidence>
<organism evidence="4 5">
    <name type="scientific">Owenweeksia hongkongensis (strain DSM 17368 / CIP 108786 / JCM 12287 / NRRL B-23963 / UST20020801)</name>
    <dbReference type="NCBI Taxonomy" id="926562"/>
    <lineage>
        <taxon>Bacteria</taxon>
        <taxon>Pseudomonadati</taxon>
        <taxon>Bacteroidota</taxon>
        <taxon>Flavobacteriia</taxon>
        <taxon>Flavobacteriales</taxon>
        <taxon>Owenweeksiaceae</taxon>
        <taxon>Owenweeksia</taxon>
    </lineage>
</organism>
<dbReference type="PRINTS" id="PR00081">
    <property type="entry name" value="GDHRDH"/>
</dbReference>
<dbReference type="eggNOG" id="COG0300">
    <property type="taxonomic scope" value="Bacteria"/>
</dbReference>
<comment type="similarity">
    <text evidence="1 3">Belongs to the short-chain dehydrogenases/reductases (SDR) family.</text>
</comment>
<reference evidence="4 5" key="1">
    <citation type="journal article" date="2012" name="Stand. Genomic Sci.">
        <title>Genome sequence of the orange-pigmented seawater bacterium Owenweeksia hongkongensis type strain (UST20020801(T)).</title>
        <authorList>
            <person name="Riedel T."/>
            <person name="Held B."/>
            <person name="Nolan M."/>
            <person name="Lucas S."/>
            <person name="Lapidus A."/>
            <person name="Tice H."/>
            <person name="Del Rio T.G."/>
            <person name="Cheng J.F."/>
            <person name="Han C."/>
            <person name="Tapia R."/>
            <person name="Goodwin L.A."/>
            <person name="Pitluck S."/>
            <person name="Liolios K."/>
            <person name="Mavromatis K."/>
            <person name="Pagani I."/>
            <person name="Ivanova N."/>
            <person name="Mikhailova N."/>
            <person name="Pati A."/>
            <person name="Chen A."/>
            <person name="Palaniappan K."/>
            <person name="Rohde M."/>
            <person name="Tindall B.J."/>
            <person name="Detter J.C."/>
            <person name="Goker M."/>
            <person name="Woyke T."/>
            <person name="Bristow J."/>
            <person name="Eisen J.A."/>
            <person name="Markowitz V."/>
            <person name="Hugenholtz P."/>
            <person name="Klenk H.P."/>
            <person name="Kyrpides N.C."/>
        </authorList>
    </citation>
    <scope>NUCLEOTIDE SEQUENCE</scope>
    <source>
        <strain evidence="5">DSM 17368 / JCM 12287 / NRRL B-23963</strain>
    </source>
</reference>
<evidence type="ECO:0008006" key="6">
    <source>
        <dbReference type="Google" id="ProtNLM"/>
    </source>
</evidence>